<feature type="compositionally biased region" description="Pro residues" evidence="1">
    <location>
        <begin position="486"/>
        <end position="503"/>
    </location>
</feature>
<dbReference type="AlphaFoldDB" id="A0A166J3Z0"/>
<feature type="compositionally biased region" description="Low complexity" evidence="1">
    <location>
        <begin position="383"/>
        <end position="399"/>
    </location>
</feature>
<feature type="compositionally biased region" description="Basic residues" evidence="1">
    <location>
        <begin position="258"/>
        <end position="269"/>
    </location>
</feature>
<evidence type="ECO:0000256" key="1">
    <source>
        <dbReference type="SAM" id="MobiDB-lite"/>
    </source>
</evidence>
<evidence type="ECO:0000313" key="2">
    <source>
        <dbReference type="EMBL" id="KZP20484.1"/>
    </source>
</evidence>
<feature type="region of interest" description="Disordered" evidence="1">
    <location>
        <begin position="249"/>
        <end position="277"/>
    </location>
</feature>
<dbReference type="EMBL" id="KV417554">
    <property type="protein sequence ID" value="KZP20484.1"/>
    <property type="molecule type" value="Genomic_DNA"/>
</dbReference>
<evidence type="ECO:0000313" key="3">
    <source>
        <dbReference type="Proteomes" id="UP000076532"/>
    </source>
</evidence>
<organism evidence="2 3">
    <name type="scientific">Athelia psychrophila</name>
    <dbReference type="NCBI Taxonomy" id="1759441"/>
    <lineage>
        <taxon>Eukaryota</taxon>
        <taxon>Fungi</taxon>
        <taxon>Dikarya</taxon>
        <taxon>Basidiomycota</taxon>
        <taxon>Agaricomycotina</taxon>
        <taxon>Agaricomycetes</taxon>
        <taxon>Agaricomycetidae</taxon>
        <taxon>Atheliales</taxon>
        <taxon>Atheliaceae</taxon>
        <taxon>Athelia</taxon>
    </lineage>
</organism>
<sequence>MLGSAHGRSSNIFLIAGREQGGRGLVEGGGGGTDVGSTSGAGAGAGGLPGWSGCGGSGAGSGSCSGRSCVGAAYGPAAAAGDGRPARGARAGAVEPAAVPAVGVQAHVARPRGPGPARGAAPAPGVAAREAGVPAALAALVDDHTHLRQGQGRGVATSTGVGAAAAHAPAVRAALLDAHLLRTDQVTRPGNRRRPATREETGNRADYDAKSALVLAQGGRPSVSLLVVRGWATTVAVAVLGPVEVASTRERGEGGGRGRGRGKEGRRKMVGGDGGASSTEEQLLWAVGVASRVRAEHVASAAARARAGARVEQLRAGEERARARAAALAHGGLAAPRAEAAPLATARPARAALPAQAPRRFLQAEASPRLRQNKTQTRSAKGAPPERAPALARAWPRSWTRARRPPRAPVPPRSPPAARLPSPARAHVTPRVARTPRAKPAARVEARAAAPLRAWSWLRVGAWSTPAASPLPPVLAARAWAPPLRARPPPPAAAPRPVPPAAAPAPTHAAPVPALALSLRPTATATLKVNAAGASGASPTGVRLYGTRRAADEGSSSAGTRVVALVAASGVMIPQKLSRSAILMGDPGPEIRLAATRVQKVGVPEQMRTYHCYVPGLNKLPGVTAVTSGNFPTALKKRCRMIVSIRLVTWSAGASISCILLLI</sequence>
<dbReference type="Proteomes" id="UP000076532">
    <property type="component" value="Unassembled WGS sequence"/>
</dbReference>
<proteinExistence type="predicted"/>
<gene>
    <name evidence="2" type="ORF">FIBSPDRAFT_891831</name>
</gene>
<name>A0A166J3Z0_9AGAM</name>
<protein>
    <submittedName>
        <fullName evidence="2">Uncharacterized protein</fullName>
    </submittedName>
</protein>
<feature type="region of interest" description="Disordered" evidence="1">
    <location>
        <begin position="486"/>
        <end position="507"/>
    </location>
</feature>
<reference evidence="2 3" key="1">
    <citation type="journal article" date="2016" name="Mol. Biol. Evol.">
        <title>Comparative Genomics of Early-Diverging Mushroom-Forming Fungi Provides Insights into the Origins of Lignocellulose Decay Capabilities.</title>
        <authorList>
            <person name="Nagy L.G."/>
            <person name="Riley R."/>
            <person name="Tritt A."/>
            <person name="Adam C."/>
            <person name="Daum C."/>
            <person name="Floudas D."/>
            <person name="Sun H."/>
            <person name="Yadav J.S."/>
            <person name="Pangilinan J."/>
            <person name="Larsson K.H."/>
            <person name="Matsuura K."/>
            <person name="Barry K."/>
            <person name="Labutti K."/>
            <person name="Kuo R."/>
            <person name="Ohm R.A."/>
            <person name="Bhattacharya S.S."/>
            <person name="Shirouzu T."/>
            <person name="Yoshinaga Y."/>
            <person name="Martin F.M."/>
            <person name="Grigoriev I.V."/>
            <person name="Hibbett D.S."/>
        </authorList>
    </citation>
    <scope>NUCLEOTIDE SEQUENCE [LARGE SCALE GENOMIC DNA]</scope>
    <source>
        <strain evidence="2 3">CBS 109695</strain>
    </source>
</reference>
<feature type="compositionally biased region" description="Low complexity" evidence="1">
    <location>
        <begin position="416"/>
        <end position="426"/>
    </location>
</feature>
<feature type="region of interest" description="Disordered" evidence="1">
    <location>
        <begin position="361"/>
        <end position="444"/>
    </location>
</feature>
<accession>A0A166J3Z0</accession>
<keyword evidence="3" id="KW-1185">Reference proteome</keyword>